<evidence type="ECO:0000313" key="2">
    <source>
        <dbReference type="EMBL" id="MFC7336869.1"/>
    </source>
</evidence>
<dbReference type="RefSeq" id="WP_379710645.1">
    <property type="nucleotide sequence ID" value="NZ_JBHTBS010000003.1"/>
</dbReference>
<dbReference type="Proteomes" id="UP001596472">
    <property type="component" value="Unassembled WGS sequence"/>
</dbReference>
<feature type="domain" description="Thioesterase putative" evidence="1">
    <location>
        <begin position="8"/>
        <end position="147"/>
    </location>
</feature>
<dbReference type="Pfam" id="PF09500">
    <property type="entry name" value="YiiD_C"/>
    <property type="match status" value="1"/>
</dbReference>
<dbReference type="InterPro" id="IPR012660">
    <property type="entry name" value="YiiD_C"/>
</dbReference>
<dbReference type="SUPFAM" id="SSF54637">
    <property type="entry name" value="Thioesterase/thiol ester dehydrase-isomerase"/>
    <property type="match status" value="1"/>
</dbReference>
<name>A0ABW2L3E1_9BACT</name>
<comment type="caution">
    <text evidence="2">The sequence shown here is derived from an EMBL/GenBank/DDBJ whole genome shotgun (WGS) entry which is preliminary data.</text>
</comment>
<dbReference type="InterPro" id="IPR029069">
    <property type="entry name" value="HotDog_dom_sf"/>
</dbReference>
<reference evidence="3" key="1">
    <citation type="journal article" date="2019" name="Int. J. Syst. Evol. Microbiol.">
        <title>The Global Catalogue of Microorganisms (GCM) 10K type strain sequencing project: providing services to taxonomists for standard genome sequencing and annotation.</title>
        <authorList>
            <consortium name="The Broad Institute Genomics Platform"/>
            <consortium name="The Broad Institute Genome Sequencing Center for Infectious Disease"/>
            <person name="Wu L."/>
            <person name="Ma J."/>
        </authorList>
    </citation>
    <scope>NUCLEOTIDE SEQUENCE [LARGE SCALE GENOMIC DNA]</scope>
    <source>
        <strain evidence="3">CGMCC 4.1467</strain>
    </source>
</reference>
<dbReference type="EMBL" id="JBHTBS010000003">
    <property type="protein sequence ID" value="MFC7336869.1"/>
    <property type="molecule type" value="Genomic_DNA"/>
</dbReference>
<sequence>MGDLSQAAELEAYLHEQIPVSRLMGIGVAECLAGRLVLTAPLEVNHNHLGTAFGGSLATVATLAGYGALWMALGDREAHVVVKKSEINYLHPVRKEIRALCEMPVTNRLAGFRRTFSSRGKARMKLSVIIREDDQDCVVFSGEFVAIRSVPGGGTLA</sequence>
<protein>
    <submittedName>
        <fullName evidence="2">YiiD C-terminal domain-containing protein</fullName>
    </submittedName>
</protein>
<organism evidence="2 3">
    <name type="scientific">Haloferula chungangensis</name>
    <dbReference type="NCBI Taxonomy" id="1048331"/>
    <lineage>
        <taxon>Bacteria</taxon>
        <taxon>Pseudomonadati</taxon>
        <taxon>Verrucomicrobiota</taxon>
        <taxon>Verrucomicrobiia</taxon>
        <taxon>Verrucomicrobiales</taxon>
        <taxon>Verrucomicrobiaceae</taxon>
        <taxon>Haloferula</taxon>
    </lineage>
</organism>
<accession>A0ABW2L3E1</accession>
<dbReference type="NCBIfam" id="TIGR02447">
    <property type="entry name" value="yiiD_Cterm"/>
    <property type="match status" value="1"/>
</dbReference>
<dbReference type="Gene3D" id="3.10.129.10">
    <property type="entry name" value="Hotdog Thioesterase"/>
    <property type="match status" value="1"/>
</dbReference>
<proteinExistence type="predicted"/>
<keyword evidence="3" id="KW-1185">Reference proteome</keyword>
<evidence type="ECO:0000313" key="3">
    <source>
        <dbReference type="Proteomes" id="UP001596472"/>
    </source>
</evidence>
<evidence type="ECO:0000259" key="1">
    <source>
        <dbReference type="Pfam" id="PF09500"/>
    </source>
</evidence>
<gene>
    <name evidence="2" type="ORF">ACFQY0_06750</name>
</gene>